<dbReference type="Gene3D" id="3.80.10.10">
    <property type="entry name" value="Ribonuclease Inhibitor"/>
    <property type="match status" value="2"/>
</dbReference>
<sequence>MEHLRVLDLGGVHRDLLVESITHLKHLRYLRISNIVQQLPEFVGTHLYTAAPVEDQPPCLQLEAAGQREAEYILSVWYHICQLTVKGCSNLTSLPFGFSHLIRRLTITECANLTSLPWTDLITLEYLMISECPLFQLLDAEQLPPTLQVLYIYANTYETGQCSRHQHFQRLKQVQQCSNEEGADQNLYLVFRNVRDACGAADFCSKTYLQIRTLEIEWDCCTNDKFKVVDSAAEEVLGKLYRPLGGFGYKILNLDKLVIQGYTGSRFAGSFSDRRLPWLRSVSLQQCSNCEILPPLGQLYFLEEIFVEGASSLESFAQDYDISKQGRQETRTDIAFPSLQKLEFRNMPVWKEWLGTKEGDFPRLRKLILKHCPKLRALPHLPPRLKELELEACHELTSLSIFDSRNHATSLISLKPLRWLSLSTTKGTSPILRHMSLTNCPLLLALCEEHPRILAGIPNLLIDGVRVHTKHEKSIRSQIKSIRENGGVSMHDED</sequence>
<gene>
    <name evidence="2" type="ORF">Taro_046555</name>
</gene>
<dbReference type="Proteomes" id="UP000652761">
    <property type="component" value="Unassembled WGS sequence"/>
</dbReference>
<dbReference type="SUPFAM" id="SSF52047">
    <property type="entry name" value="RNI-like"/>
    <property type="match status" value="1"/>
</dbReference>
<dbReference type="PANTHER" id="PTHR47186:SF42">
    <property type="entry name" value="DISEASE RESISTANCE RPP13-LIKE PROTEIN 1"/>
    <property type="match status" value="1"/>
</dbReference>
<accession>A0A843WZE7</accession>
<dbReference type="EMBL" id="NMUH01005758">
    <property type="protein sequence ID" value="MQM13626.1"/>
    <property type="molecule type" value="Genomic_DNA"/>
</dbReference>
<evidence type="ECO:0000313" key="3">
    <source>
        <dbReference type="Proteomes" id="UP000652761"/>
    </source>
</evidence>
<comment type="caution">
    <text evidence="2">The sequence shown here is derived from an EMBL/GenBank/DDBJ whole genome shotgun (WGS) entry which is preliminary data.</text>
</comment>
<evidence type="ECO:0000313" key="2">
    <source>
        <dbReference type="EMBL" id="MQM13626.1"/>
    </source>
</evidence>
<proteinExistence type="predicted"/>
<dbReference type="InterPro" id="IPR032675">
    <property type="entry name" value="LRR_dom_sf"/>
</dbReference>
<evidence type="ECO:0000259" key="1">
    <source>
        <dbReference type="Pfam" id="PF25019"/>
    </source>
</evidence>
<dbReference type="OrthoDB" id="765493at2759"/>
<reference evidence="2" key="1">
    <citation type="submission" date="2017-07" db="EMBL/GenBank/DDBJ databases">
        <title>Taro Niue Genome Assembly and Annotation.</title>
        <authorList>
            <person name="Atibalentja N."/>
            <person name="Keating K."/>
            <person name="Fields C.J."/>
        </authorList>
    </citation>
    <scope>NUCLEOTIDE SEQUENCE</scope>
    <source>
        <strain evidence="2">Niue_2</strain>
        <tissue evidence="2">Leaf</tissue>
    </source>
</reference>
<protein>
    <recommendedName>
        <fullName evidence="1">R13L1/DRL21-like LRR repeat region domain-containing protein</fullName>
    </recommendedName>
</protein>
<organism evidence="2 3">
    <name type="scientific">Colocasia esculenta</name>
    <name type="common">Wild taro</name>
    <name type="synonym">Arum esculentum</name>
    <dbReference type="NCBI Taxonomy" id="4460"/>
    <lineage>
        <taxon>Eukaryota</taxon>
        <taxon>Viridiplantae</taxon>
        <taxon>Streptophyta</taxon>
        <taxon>Embryophyta</taxon>
        <taxon>Tracheophyta</taxon>
        <taxon>Spermatophyta</taxon>
        <taxon>Magnoliopsida</taxon>
        <taxon>Liliopsida</taxon>
        <taxon>Araceae</taxon>
        <taxon>Aroideae</taxon>
        <taxon>Colocasieae</taxon>
        <taxon>Colocasia</taxon>
    </lineage>
</organism>
<dbReference type="AlphaFoldDB" id="A0A843WZE7"/>
<feature type="domain" description="R13L1/DRL21-like LRR repeat region" evidence="1">
    <location>
        <begin position="200"/>
        <end position="308"/>
    </location>
</feature>
<dbReference type="Pfam" id="PF25019">
    <property type="entry name" value="LRR_R13L1-DRL21"/>
    <property type="match status" value="1"/>
</dbReference>
<name>A0A843WZE7_COLES</name>
<keyword evidence="3" id="KW-1185">Reference proteome</keyword>
<dbReference type="PANTHER" id="PTHR47186">
    <property type="entry name" value="LEUCINE-RICH REPEAT-CONTAINING PROTEIN 57"/>
    <property type="match status" value="1"/>
</dbReference>
<dbReference type="InterPro" id="IPR056789">
    <property type="entry name" value="LRR_R13L1-DRL21"/>
</dbReference>